<evidence type="ECO:0000259" key="5">
    <source>
        <dbReference type="SMART" id="SM00559"/>
    </source>
</evidence>
<evidence type="ECO:0000313" key="6">
    <source>
        <dbReference type="EMBL" id="GAA4488191.1"/>
    </source>
</evidence>
<dbReference type="SUPFAM" id="SSF100939">
    <property type="entry name" value="SPOC domain-like"/>
    <property type="match status" value="1"/>
</dbReference>
<dbReference type="PANTHER" id="PTHR41251:SF1">
    <property type="entry name" value="NON-HOMOLOGOUS END JOINING PROTEIN KU"/>
    <property type="match status" value="1"/>
</dbReference>
<accession>A0ABP8PLU1</accession>
<dbReference type="InterPro" id="IPR006164">
    <property type="entry name" value="DNA_bd_Ku70/Ku80"/>
</dbReference>
<dbReference type="CDD" id="cd00789">
    <property type="entry name" value="KU_like"/>
    <property type="match status" value="1"/>
</dbReference>
<protein>
    <recommendedName>
        <fullName evidence="3">Non-homologous end joining protein Ku</fullName>
    </recommendedName>
</protein>
<keyword evidence="7" id="KW-1185">Reference proteome</keyword>
<evidence type="ECO:0000256" key="4">
    <source>
        <dbReference type="SAM" id="MobiDB-lite"/>
    </source>
</evidence>
<comment type="function">
    <text evidence="3">With LigD forms a non-homologous end joining (NHEJ) DNA repair enzyme, which repairs dsDNA breaks with reduced fidelity. Binds linear dsDNA with 5'- and 3'- overhangs but not closed circular dsDNA nor ssDNA. Recruits and stimulates the ligase activity of LigD.</text>
</comment>
<name>A0ABP8PLU1_9NOCA</name>
<reference evidence="7" key="1">
    <citation type="journal article" date="2019" name="Int. J. Syst. Evol. Microbiol.">
        <title>The Global Catalogue of Microorganisms (GCM) 10K type strain sequencing project: providing services to taxonomists for standard genome sequencing and annotation.</title>
        <authorList>
            <consortium name="The Broad Institute Genomics Platform"/>
            <consortium name="The Broad Institute Genome Sequencing Center for Infectious Disease"/>
            <person name="Wu L."/>
            <person name="Ma J."/>
        </authorList>
    </citation>
    <scope>NUCLEOTIDE SEQUENCE [LARGE SCALE GENOMIC DNA]</scope>
    <source>
        <strain evidence="7">JCM 32206</strain>
    </source>
</reference>
<dbReference type="InterPro" id="IPR016194">
    <property type="entry name" value="SPOC-like_C_dom_sf"/>
</dbReference>
<feature type="compositionally biased region" description="Low complexity" evidence="4">
    <location>
        <begin position="282"/>
        <end position="298"/>
    </location>
</feature>
<evidence type="ECO:0000256" key="3">
    <source>
        <dbReference type="HAMAP-Rule" id="MF_01875"/>
    </source>
</evidence>
<keyword evidence="2 3" id="KW-0233">DNA recombination</keyword>
<organism evidence="6 7">
    <name type="scientific">Rhodococcus olei</name>
    <dbReference type="NCBI Taxonomy" id="2161675"/>
    <lineage>
        <taxon>Bacteria</taxon>
        <taxon>Bacillati</taxon>
        <taxon>Actinomycetota</taxon>
        <taxon>Actinomycetes</taxon>
        <taxon>Mycobacteriales</taxon>
        <taxon>Nocardiaceae</taxon>
        <taxon>Rhodococcus</taxon>
    </lineage>
</organism>
<feature type="domain" description="Ku" evidence="5">
    <location>
        <begin position="52"/>
        <end position="180"/>
    </location>
</feature>
<dbReference type="NCBIfam" id="TIGR02772">
    <property type="entry name" value="Ku_bact"/>
    <property type="match status" value="1"/>
</dbReference>
<dbReference type="SMART" id="SM00559">
    <property type="entry name" value="Ku78"/>
    <property type="match status" value="1"/>
</dbReference>
<sequence length="317" mass="34982">MRSMWKGTVTFGLVAIPVRLYTATENKSLAFHQVHVEDGSRIQHRRFCAAEDREVPYDEIGKGYETEDGRVVILTDQDMAELPLPSAHTIDVLNFIPIESVDPIYFDKSYFLEPEKTAVKPFVMLRDAMNKSGQVAVTKIAIRQRESLALLRVYRDVIMIDTMLWPDEVRTPDFGFLDSDPPQVTAKEMKMAGGLIEAMSEPVFDPTEYHDDYRTALKAVVDTKVEGHETVEQPVEQPSDNAEVTSLLEALTNSIESTRAAGSRTPPSKAGSSRARAKQSGSTTKRSTAKKSASAPATGRTAKASTGGSRKRARSQG</sequence>
<keyword evidence="3" id="KW-0227">DNA damage</keyword>
<comment type="caution">
    <text evidence="6">The sequence shown here is derived from an EMBL/GenBank/DDBJ whole genome shotgun (WGS) entry which is preliminary data.</text>
</comment>
<proteinExistence type="inferred from homology"/>
<dbReference type="PANTHER" id="PTHR41251">
    <property type="entry name" value="NON-HOMOLOGOUS END JOINING PROTEIN KU"/>
    <property type="match status" value="1"/>
</dbReference>
<evidence type="ECO:0000256" key="2">
    <source>
        <dbReference type="ARBA" id="ARBA00023172"/>
    </source>
</evidence>
<dbReference type="EMBL" id="BAABFB010000072">
    <property type="protein sequence ID" value="GAA4488191.1"/>
    <property type="molecule type" value="Genomic_DNA"/>
</dbReference>
<dbReference type="PIRSF" id="PIRSF006493">
    <property type="entry name" value="Prok_Ku"/>
    <property type="match status" value="1"/>
</dbReference>
<dbReference type="InterPro" id="IPR009187">
    <property type="entry name" value="Prok_Ku"/>
</dbReference>
<dbReference type="Proteomes" id="UP001501183">
    <property type="component" value="Unassembled WGS sequence"/>
</dbReference>
<dbReference type="HAMAP" id="MF_01875">
    <property type="entry name" value="Prokaryotic_Ku"/>
    <property type="match status" value="1"/>
</dbReference>
<evidence type="ECO:0000313" key="7">
    <source>
        <dbReference type="Proteomes" id="UP001501183"/>
    </source>
</evidence>
<dbReference type="Gene3D" id="2.40.290.10">
    <property type="match status" value="1"/>
</dbReference>
<gene>
    <name evidence="3" type="primary">ku</name>
    <name evidence="6" type="ORF">GCM10023094_47660</name>
</gene>
<comment type="subunit">
    <text evidence="3">Homodimer. Interacts with LigD.</text>
</comment>
<evidence type="ECO:0000256" key="1">
    <source>
        <dbReference type="ARBA" id="ARBA00023125"/>
    </source>
</evidence>
<comment type="similarity">
    <text evidence="3">Belongs to the prokaryotic Ku family.</text>
</comment>
<keyword evidence="3" id="KW-0234">DNA repair</keyword>
<dbReference type="Pfam" id="PF02735">
    <property type="entry name" value="Ku"/>
    <property type="match status" value="1"/>
</dbReference>
<feature type="region of interest" description="Disordered" evidence="4">
    <location>
        <begin position="254"/>
        <end position="317"/>
    </location>
</feature>
<keyword evidence="1 3" id="KW-0238">DNA-binding</keyword>